<dbReference type="PANTHER" id="PTHR35176">
    <property type="entry name" value="HEME OXYGENASE HI_0854-RELATED"/>
    <property type="match status" value="1"/>
</dbReference>
<dbReference type="PANTHER" id="PTHR35176:SF6">
    <property type="entry name" value="HEME OXYGENASE HI_0854-RELATED"/>
    <property type="match status" value="1"/>
</dbReference>
<reference evidence="3 4" key="1">
    <citation type="submission" date="2024-06" db="EMBL/GenBank/DDBJ databases">
        <title>The Natural Products Discovery Center: Release of the First 8490 Sequenced Strains for Exploring Actinobacteria Biosynthetic Diversity.</title>
        <authorList>
            <person name="Kalkreuter E."/>
            <person name="Kautsar S.A."/>
            <person name="Yang D."/>
            <person name="Bader C.D."/>
            <person name="Teijaro C.N."/>
            <person name="Fluegel L."/>
            <person name="Davis C.M."/>
            <person name="Simpson J.R."/>
            <person name="Lauterbach L."/>
            <person name="Steele A.D."/>
            <person name="Gui C."/>
            <person name="Meng S."/>
            <person name="Li G."/>
            <person name="Viehrig K."/>
            <person name="Ye F."/>
            <person name="Su P."/>
            <person name="Kiefer A.F."/>
            <person name="Nichols A."/>
            <person name="Cepeda A.J."/>
            <person name="Yan W."/>
            <person name="Fan B."/>
            <person name="Jiang Y."/>
            <person name="Adhikari A."/>
            <person name="Zheng C.-J."/>
            <person name="Schuster L."/>
            <person name="Cowan T.M."/>
            <person name="Smanski M.J."/>
            <person name="Chevrette M.G."/>
            <person name="De Carvalho L.P.S."/>
            <person name="Shen B."/>
        </authorList>
    </citation>
    <scope>NUCLEOTIDE SEQUENCE [LARGE SCALE GENOMIC DNA]</scope>
    <source>
        <strain evidence="3 4">NPDC050403</strain>
    </source>
</reference>
<accession>A0ABV3G3X5</accession>
<gene>
    <name evidence="3" type="ORF">AB0I48_33050</name>
</gene>
<keyword evidence="4" id="KW-1185">Reference proteome</keyword>
<dbReference type="EMBL" id="JBFAKC010000021">
    <property type="protein sequence ID" value="MEV0712394.1"/>
    <property type="molecule type" value="Genomic_DNA"/>
</dbReference>
<dbReference type="InterPro" id="IPR011576">
    <property type="entry name" value="Pyridox_Oxase_N"/>
</dbReference>
<dbReference type="InterPro" id="IPR012349">
    <property type="entry name" value="Split_barrel_FMN-bd"/>
</dbReference>
<dbReference type="NCBIfam" id="TIGR03618">
    <property type="entry name" value="Rv1155_F420"/>
    <property type="match status" value="1"/>
</dbReference>
<evidence type="ECO:0000256" key="1">
    <source>
        <dbReference type="ARBA" id="ARBA00023002"/>
    </source>
</evidence>
<dbReference type="Pfam" id="PF01243">
    <property type="entry name" value="PNPOx_N"/>
    <property type="match status" value="1"/>
</dbReference>
<keyword evidence="1" id="KW-0560">Oxidoreductase</keyword>
<sequence length="147" mass="16300">MITPTRALAPDVTTDLSEGLKKYLDESTVFATAATISPTGEPHLTVVWIERDGDDLLFSTTRTRAQGRNIVRDPRVTILVSPPDNPYVYAEIRGTATVTDDPERVLPNRLSRKYTGQDYADFNPSAPDDSAERIIVRITPTKVVSRL</sequence>
<evidence type="ECO:0000313" key="4">
    <source>
        <dbReference type="Proteomes" id="UP001551695"/>
    </source>
</evidence>
<evidence type="ECO:0000259" key="2">
    <source>
        <dbReference type="Pfam" id="PF01243"/>
    </source>
</evidence>
<dbReference type="SUPFAM" id="SSF50475">
    <property type="entry name" value="FMN-binding split barrel"/>
    <property type="match status" value="1"/>
</dbReference>
<dbReference type="Proteomes" id="UP001551695">
    <property type="component" value="Unassembled WGS sequence"/>
</dbReference>
<organism evidence="3 4">
    <name type="scientific">Nocardia aurea</name>
    <dbReference type="NCBI Taxonomy" id="2144174"/>
    <lineage>
        <taxon>Bacteria</taxon>
        <taxon>Bacillati</taxon>
        <taxon>Actinomycetota</taxon>
        <taxon>Actinomycetes</taxon>
        <taxon>Mycobacteriales</taxon>
        <taxon>Nocardiaceae</taxon>
        <taxon>Nocardia</taxon>
    </lineage>
</organism>
<feature type="domain" description="Pyridoxamine 5'-phosphate oxidase N-terminal" evidence="2">
    <location>
        <begin position="28"/>
        <end position="143"/>
    </location>
</feature>
<name>A0ABV3G3X5_9NOCA</name>
<dbReference type="InterPro" id="IPR019920">
    <property type="entry name" value="F420-binding_dom_put"/>
</dbReference>
<dbReference type="InterPro" id="IPR052019">
    <property type="entry name" value="F420H2_bilvrd_red/Heme_oxyg"/>
</dbReference>
<comment type="caution">
    <text evidence="3">The sequence shown here is derived from an EMBL/GenBank/DDBJ whole genome shotgun (WGS) entry which is preliminary data.</text>
</comment>
<dbReference type="RefSeq" id="WP_355086783.1">
    <property type="nucleotide sequence ID" value="NZ_JBEXKW010000026.1"/>
</dbReference>
<evidence type="ECO:0000313" key="3">
    <source>
        <dbReference type="EMBL" id="MEV0712394.1"/>
    </source>
</evidence>
<protein>
    <submittedName>
        <fullName evidence="3">PPOX class F420-dependent oxidoreductase</fullName>
    </submittedName>
</protein>
<dbReference type="Gene3D" id="2.30.110.10">
    <property type="entry name" value="Electron Transport, Fmn-binding Protein, Chain A"/>
    <property type="match status" value="1"/>
</dbReference>
<proteinExistence type="predicted"/>